<dbReference type="SMART" id="SM00052">
    <property type="entry name" value="EAL"/>
    <property type="match status" value="1"/>
</dbReference>
<dbReference type="Pfam" id="PF00563">
    <property type="entry name" value="EAL"/>
    <property type="match status" value="1"/>
</dbReference>
<dbReference type="InterPro" id="IPR043128">
    <property type="entry name" value="Rev_trsase/Diguanyl_cyclase"/>
</dbReference>
<dbReference type="PROSITE" id="PS51371">
    <property type="entry name" value="CBS"/>
    <property type="match status" value="1"/>
</dbReference>
<sequence>MTAQPAFVPLLNGFPSTHAFLESAETLLDYAFQPIVDAHSGDGYGFEALLRNVGQLGFQTPCDVFDFAADAGVLVELECLLRKKAIRKFVAMPNRGKTKLFLNVDARLLDVDGFLFDETRLLLDEGDLSAAQIILEVSETGDVNETCRLNEFTKRGRELGFGFAIDDYGRGYAQLKSLYEVEPDILKVDRFFIQSINTDSRKRLMVKTVVDIAHVLGMRVVAEGVETTQELAVCKAIGCDLIQGYLVSRPFQDLEEAEIRYPVVATAVKRTPMMPRDDADLVAREIRPLVPLQDNARMEEVLNLLRAGRANPFIPVINSSGEPRGLIREKDIKTFVYMPFGRDLLLNPVMSNSLAAFTHRCPVANVNTPLDQLVAMVADEDDEAGGIIITKNGKYSGFLTTTSLLKISNEVRMRAAENQNPLTKMPGNALIIQYVQNDAQSPDIERSFCYLDFDNFKPFNDAYGFTLGDRALLLFSELMKRMATSENVFAGHIGGDDFFIGARGRTSEEMRRMVYDLQEEFRHQAESLYDAADRLQGYIEASDRHGISRKFPLLRCSAAILHLPVGLSVDRKDILGRQIASLKSEAKGNSVGIAEATLGQLFQQPVH</sequence>
<feature type="domain" description="GGDEF" evidence="3">
    <location>
        <begin position="444"/>
        <end position="585"/>
    </location>
</feature>
<dbReference type="PROSITE" id="PS50883">
    <property type="entry name" value="EAL"/>
    <property type="match status" value="1"/>
</dbReference>
<keyword evidence="1" id="KW-0129">CBS domain</keyword>
<dbReference type="PANTHER" id="PTHR33121:SF76">
    <property type="entry name" value="SIGNALING PROTEIN"/>
    <property type="match status" value="1"/>
</dbReference>
<feature type="domain" description="EAL" evidence="2">
    <location>
        <begin position="10"/>
        <end position="264"/>
    </location>
</feature>
<dbReference type="PROSITE" id="PS50887">
    <property type="entry name" value="GGDEF"/>
    <property type="match status" value="1"/>
</dbReference>
<dbReference type="SMART" id="SM00267">
    <property type="entry name" value="GGDEF"/>
    <property type="match status" value="1"/>
</dbReference>
<name>A0A0M7AI37_9HYPH</name>
<accession>A0A0M7AI37</accession>
<dbReference type="PANTHER" id="PTHR33121">
    <property type="entry name" value="CYCLIC DI-GMP PHOSPHODIESTERASE PDEF"/>
    <property type="match status" value="1"/>
</dbReference>
<evidence type="ECO:0000256" key="1">
    <source>
        <dbReference type="PROSITE-ProRule" id="PRU00703"/>
    </source>
</evidence>
<dbReference type="SUPFAM" id="SSF54631">
    <property type="entry name" value="CBS-domain pair"/>
    <property type="match status" value="1"/>
</dbReference>
<evidence type="ECO:0000259" key="4">
    <source>
        <dbReference type="PROSITE" id="PS51371"/>
    </source>
</evidence>
<dbReference type="Gene3D" id="3.10.580.10">
    <property type="entry name" value="CBS-domain"/>
    <property type="match status" value="1"/>
</dbReference>
<reference evidence="6" key="1">
    <citation type="submission" date="2015-07" db="EMBL/GenBank/DDBJ databases">
        <authorList>
            <person name="Rodrigo-Torres Lidia"/>
            <person name="Arahal R.David."/>
        </authorList>
    </citation>
    <scope>NUCLEOTIDE SEQUENCE [LARGE SCALE GENOMIC DNA]</scope>
    <source>
        <strain evidence="6">CECT 5112</strain>
    </source>
</reference>
<dbReference type="STRING" id="388408.LAX5112_03980"/>
<dbReference type="Proteomes" id="UP000053235">
    <property type="component" value="Unassembled WGS sequence"/>
</dbReference>
<dbReference type="Gene3D" id="3.30.70.270">
    <property type="match status" value="1"/>
</dbReference>
<dbReference type="InterPro" id="IPR029787">
    <property type="entry name" value="Nucleotide_cyclase"/>
</dbReference>
<evidence type="ECO:0000313" key="5">
    <source>
        <dbReference type="EMBL" id="CTQ74805.1"/>
    </source>
</evidence>
<organism evidence="5 6">
    <name type="scientific">Roseibium alexandrii</name>
    <dbReference type="NCBI Taxonomy" id="388408"/>
    <lineage>
        <taxon>Bacteria</taxon>
        <taxon>Pseudomonadati</taxon>
        <taxon>Pseudomonadota</taxon>
        <taxon>Alphaproteobacteria</taxon>
        <taxon>Hyphomicrobiales</taxon>
        <taxon>Stappiaceae</taxon>
        <taxon>Roseibium</taxon>
    </lineage>
</organism>
<dbReference type="NCBIfam" id="TIGR00254">
    <property type="entry name" value="GGDEF"/>
    <property type="match status" value="1"/>
</dbReference>
<keyword evidence="5" id="KW-0378">Hydrolase</keyword>
<dbReference type="EC" id="3.1.4.52" evidence="5"/>
<dbReference type="AlphaFoldDB" id="A0A0M7AI37"/>
<dbReference type="InterPro" id="IPR050706">
    <property type="entry name" value="Cyclic-di-GMP_PDE-like"/>
</dbReference>
<protein>
    <submittedName>
        <fullName evidence="5">Putative cyclic di-GMP phosphodiesterase YliE</fullName>
        <ecNumber evidence="5">3.1.4.52</ecNumber>
    </submittedName>
</protein>
<evidence type="ECO:0000259" key="3">
    <source>
        <dbReference type="PROSITE" id="PS50887"/>
    </source>
</evidence>
<evidence type="ECO:0000259" key="2">
    <source>
        <dbReference type="PROSITE" id="PS50883"/>
    </source>
</evidence>
<feature type="domain" description="CBS" evidence="4">
    <location>
        <begin position="285"/>
        <end position="344"/>
    </location>
</feature>
<gene>
    <name evidence="5" type="primary">yliE_2</name>
    <name evidence="5" type="ORF">LAX5112_03980</name>
</gene>
<dbReference type="CDD" id="cd01948">
    <property type="entry name" value="EAL"/>
    <property type="match status" value="1"/>
</dbReference>
<dbReference type="InterPro" id="IPR000160">
    <property type="entry name" value="GGDEF_dom"/>
</dbReference>
<dbReference type="Gene3D" id="3.20.20.450">
    <property type="entry name" value="EAL domain"/>
    <property type="match status" value="1"/>
</dbReference>
<dbReference type="RefSeq" id="WP_134853094.1">
    <property type="nucleotide sequence ID" value="NZ_CXWD01000018.1"/>
</dbReference>
<dbReference type="InterPro" id="IPR000644">
    <property type="entry name" value="CBS_dom"/>
</dbReference>
<dbReference type="Pfam" id="PF00990">
    <property type="entry name" value="GGDEF"/>
    <property type="match status" value="1"/>
</dbReference>
<dbReference type="InterPro" id="IPR001633">
    <property type="entry name" value="EAL_dom"/>
</dbReference>
<dbReference type="EMBL" id="CXWD01000018">
    <property type="protein sequence ID" value="CTQ74805.1"/>
    <property type="molecule type" value="Genomic_DNA"/>
</dbReference>
<dbReference type="InterPro" id="IPR035919">
    <property type="entry name" value="EAL_sf"/>
</dbReference>
<dbReference type="Pfam" id="PF00571">
    <property type="entry name" value="CBS"/>
    <property type="match status" value="1"/>
</dbReference>
<dbReference type="SUPFAM" id="SSF141868">
    <property type="entry name" value="EAL domain-like"/>
    <property type="match status" value="1"/>
</dbReference>
<dbReference type="SUPFAM" id="SSF55073">
    <property type="entry name" value="Nucleotide cyclase"/>
    <property type="match status" value="1"/>
</dbReference>
<dbReference type="GO" id="GO:0071111">
    <property type="term" value="F:cyclic-guanylate-specific phosphodiesterase activity"/>
    <property type="evidence" value="ECO:0007669"/>
    <property type="project" value="UniProtKB-EC"/>
</dbReference>
<dbReference type="OrthoDB" id="1673646at2"/>
<proteinExistence type="predicted"/>
<dbReference type="InterPro" id="IPR046342">
    <property type="entry name" value="CBS_dom_sf"/>
</dbReference>
<keyword evidence="6" id="KW-1185">Reference proteome</keyword>
<evidence type="ECO:0000313" key="6">
    <source>
        <dbReference type="Proteomes" id="UP000053235"/>
    </source>
</evidence>